<accession>A0AAW3EXC5</accession>
<evidence type="ECO:0000313" key="3">
    <source>
        <dbReference type="Proteomes" id="UP000029590"/>
    </source>
</evidence>
<feature type="transmembrane region" description="Helical" evidence="1">
    <location>
        <begin position="115"/>
        <end position="135"/>
    </location>
</feature>
<feature type="transmembrane region" description="Helical" evidence="1">
    <location>
        <begin position="44"/>
        <end position="62"/>
    </location>
</feature>
<evidence type="ECO:0000256" key="1">
    <source>
        <dbReference type="SAM" id="Phobius"/>
    </source>
</evidence>
<dbReference type="EMBL" id="JPGG01000016">
    <property type="protein sequence ID" value="KGC13404.1"/>
    <property type="molecule type" value="Genomic_DNA"/>
</dbReference>
<dbReference type="KEGG" id="bgo:BM43_6488"/>
<keyword evidence="1" id="KW-1133">Transmembrane helix</keyword>
<reference evidence="2 3" key="1">
    <citation type="submission" date="2014-04" db="EMBL/GenBank/DDBJ databases">
        <authorList>
            <person name="Bishop-Lilly K.A."/>
            <person name="Broomall S.M."/>
            <person name="Chain P.S."/>
            <person name="Chertkov O."/>
            <person name="Coyne S.R."/>
            <person name="Daligault H.E."/>
            <person name="Davenport K.W."/>
            <person name="Erkkila T."/>
            <person name="Frey K.G."/>
            <person name="Gibbons H.S."/>
            <person name="Gu W."/>
            <person name="Jaissle J."/>
            <person name="Johnson S.L."/>
            <person name="Koroleva G.I."/>
            <person name="Ladner J.T."/>
            <person name="Lo C.-C."/>
            <person name="Minogue T.D."/>
            <person name="Munk C."/>
            <person name="Palacios G.F."/>
            <person name="Redden C.L."/>
            <person name="Rosenzweig C.N."/>
            <person name="Scholz M.B."/>
            <person name="Teshima H."/>
            <person name="Xu Y."/>
        </authorList>
    </citation>
    <scope>NUCLEOTIDE SEQUENCE [LARGE SCALE GENOMIC DNA]</scope>
    <source>
        <strain evidence="3">gladioli</strain>
    </source>
</reference>
<proteinExistence type="predicted"/>
<organism evidence="2 3">
    <name type="scientific">Burkholderia gladioli</name>
    <name type="common">Pseudomonas marginata</name>
    <name type="synonym">Phytomonas marginata</name>
    <dbReference type="NCBI Taxonomy" id="28095"/>
    <lineage>
        <taxon>Bacteria</taxon>
        <taxon>Pseudomonadati</taxon>
        <taxon>Pseudomonadota</taxon>
        <taxon>Betaproteobacteria</taxon>
        <taxon>Burkholderiales</taxon>
        <taxon>Burkholderiaceae</taxon>
        <taxon>Burkholderia</taxon>
    </lineage>
</organism>
<sequence>MKYWINAVGGVFRHPGVRLVVVLLGLTLATRVVSYGWGAKLIGASFFGFMLWGLFLEWRRFLPPFRRMMLRRVMRIMKALRPLRKLPPDVPVLYGAVMMYMIARLILTTLHWMPWIGSTYEIFCVGVVTSIAALRHAHLILSRIAKWSWGKVLGKTLYAMSTAVCLAIGTSQAIRTTRLLTHADAKYFPSFVGLLSSWYVVLNFVRCAAIFLAVCGAILILINLPSLLLRSVREWLKFIPEEKTDRIFIWWRRVRFGRRGDPVLQGRYLRDVIELFTPAALLGIATVIVAAPESISDAQATGIILNQTLFAMEYTADGGCPAVGNRPTVHLDRDFVSTGVLVGDRLITTRQECHGPEKSK</sequence>
<evidence type="ECO:0000313" key="2">
    <source>
        <dbReference type="EMBL" id="KGC13404.1"/>
    </source>
</evidence>
<gene>
    <name evidence="2" type="ORF">DM48_1280</name>
</gene>
<protein>
    <submittedName>
        <fullName evidence="2">Membrane protein</fullName>
    </submittedName>
</protein>
<dbReference type="Proteomes" id="UP000029590">
    <property type="component" value="Unassembled WGS sequence"/>
</dbReference>
<comment type="caution">
    <text evidence="2">The sequence shown here is derived from an EMBL/GenBank/DDBJ whole genome shotgun (WGS) entry which is preliminary data.</text>
</comment>
<feature type="transmembrane region" description="Helical" evidence="1">
    <location>
        <begin position="83"/>
        <end position="103"/>
    </location>
</feature>
<keyword evidence="1" id="KW-0472">Membrane</keyword>
<keyword evidence="1" id="KW-0812">Transmembrane</keyword>
<feature type="transmembrane region" description="Helical" evidence="1">
    <location>
        <begin position="156"/>
        <end position="174"/>
    </location>
</feature>
<dbReference type="AlphaFoldDB" id="A0AAW3EXC5"/>
<name>A0AAW3EXC5_BURGA</name>
<feature type="transmembrane region" description="Helical" evidence="1">
    <location>
        <begin position="198"/>
        <end position="224"/>
    </location>
</feature>